<dbReference type="PANTHER" id="PTHR14387">
    <property type="entry name" value="THADA/DEATH RECEPTOR INTERACTING PROTEIN"/>
    <property type="match status" value="1"/>
</dbReference>
<name>A0A3N4KTJ3_9PEZI</name>
<dbReference type="Pfam" id="PF26523">
    <property type="entry name" value="Trm732_C"/>
    <property type="match status" value="1"/>
</dbReference>
<gene>
    <name evidence="7" type="ORF">P167DRAFT_605568</name>
</gene>
<evidence type="ECO:0000259" key="5">
    <source>
        <dbReference type="Pfam" id="PF25150"/>
    </source>
</evidence>
<proteinExistence type="inferred from homology"/>
<dbReference type="PANTHER" id="PTHR14387:SF0">
    <property type="entry name" value="DUF2428 DOMAIN-CONTAINING PROTEIN"/>
    <property type="match status" value="1"/>
</dbReference>
<keyword evidence="8" id="KW-1185">Reference proteome</keyword>
<feature type="domain" description="DUF2428" evidence="4">
    <location>
        <begin position="680"/>
        <end position="924"/>
    </location>
</feature>
<dbReference type="OrthoDB" id="73997at2759"/>
<evidence type="ECO:0000259" key="4">
    <source>
        <dbReference type="Pfam" id="PF10350"/>
    </source>
</evidence>
<evidence type="ECO:0000313" key="8">
    <source>
        <dbReference type="Proteomes" id="UP000277580"/>
    </source>
</evidence>
<evidence type="ECO:0000256" key="1">
    <source>
        <dbReference type="ARBA" id="ARBA00010409"/>
    </source>
</evidence>
<dbReference type="InterPro" id="IPR051954">
    <property type="entry name" value="tRNA_methyltransferase_THADA"/>
</dbReference>
<evidence type="ECO:0000256" key="2">
    <source>
        <dbReference type="ARBA" id="ARBA00022694"/>
    </source>
</evidence>
<dbReference type="Proteomes" id="UP000277580">
    <property type="component" value="Unassembled WGS sequence"/>
</dbReference>
<dbReference type="InterPro" id="IPR056842">
    <property type="entry name" value="THADA-like_TPR_C"/>
</dbReference>
<feature type="domain" description="tRNA (32-2'-O)-methyltransferase regulator THADA-like C-terminal TPR repeats region" evidence="6">
    <location>
        <begin position="926"/>
        <end position="1081"/>
    </location>
</feature>
<dbReference type="InterPro" id="IPR011989">
    <property type="entry name" value="ARM-like"/>
</dbReference>
<dbReference type="Pfam" id="PF25150">
    <property type="entry name" value="TPR_Trm732"/>
    <property type="match status" value="1"/>
</dbReference>
<evidence type="ECO:0000256" key="3">
    <source>
        <dbReference type="SAM" id="MobiDB-lite"/>
    </source>
</evidence>
<dbReference type="InterPro" id="IPR016024">
    <property type="entry name" value="ARM-type_fold"/>
</dbReference>
<evidence type="ECO:0000313" key="7">
    <source>
        <dbReference type="EMBL" id="RPB12729.1"/>
    </source>
</evidence>
<organism evidence="7 8">
    <name type="scientific">Morchella conica CCBAS932</name>
    <dbReference type="NCBI Taxonomy" id="1392247"/>
    <lineage>
        <taxon>Eukaryota</taxon>
        <taxon>Fungi</taxon>
        <taxon>Dikarya</taxon>
        <taxon>Ascomycota</taxon>
        <taxon>Pezizomycotina</taxon>
        <taxon>Pezizomycetes</taxon>
        <taxon>Pezizales</taxon>
        <taxon>Morchellaceae</taxon>
        <taxon>Morchella</taxon>
    </lineage>
</organism>
<dbReference type="GO" id="GO:0005829">
    <property type="term" value="C:cytosol"/>
    <property type="evidence" value="ECO:0007669"/>
    <property type="project" value="TreeGrafter"/>
</dbReference>
<dbReference type="STRING" id="1392247.A0A3N4KTJ3"/>
<dbReference type="EMBL" id="ML119127">
    <property type="protein sequence ID" value="RPB12729.1"/>
    <property type="molecule type" value="Genomic_DNA"/>
</dbReference>
<dbReference type="Gene3D" id="1.25.10.10">
    <property type="entry name" value="Leucine-rich Repeat Variant"/>
    <property type="match status" value="1"/>
</dbReference>
<dbReference type="InterPro" id="IPR019442">
    <property type="entry name" value="THADA/TRM732_DUF2428"/>
</dbReference>
<protein>
    <submittedName>
        <fullName evidence="7">Uncharacterized protein</fullName>
    </submittedName>
</protein>
<feature type="region of interest" description="Disordered" evidence="3">
    <location>
        <begin position="43"/>
        <end position="66"/>
    </location>
</feature>
<dbReference type="FunCoup" id="A0A3N4KTJ3">
    <property type="interactions" value="28"/>
</dbReference>
<comment type="similarity">
    <text evidence="1">Belongs to the THADA family.</text>
</comment>
<dbReference type="Pfam" id="PF25151">
    <property type="entry name" value="TPR_Trm732_C"/>
    <property type="match status" value="1"/>
</dbReference>
<dbReference type="SUPFAM" id="SSF48371">
    <property type="entry name" value="ARM repeat"/>
    <property type="match status" value="1"/>
</dbReference>
<dbReference type="InParanoid" id="A0A3N4KTJ3"/>
<keyword evidence="2" id="KW-0819">tRNA processing</keyword>
<evidence type="ECO:0000259" key="6">
    <source>
        <dbReference type="Pfam" id="PF25151"/>
    </source>
</evidence>
<sequence length="1597" mass="170811">MAAAETTKALRELIENHQQPQDAPLSEDVLRSVRAVLIKIKKPQPAATSTDTEAGKDVNTPDTNTNTDTNIFSTLLQTAQTPTLTQPHRALICDVLSTYLIRTRTPPFLPLPAHPPSPSSEQWPHAAAAVVIAYFDDAQSALSKALKDLLGNILAAHPTPELFAQQLATQLLAAAGEGRGRKVGYFVLETLLRRRLVSGEFVVGLGGGRDWDGGLVKVLLGGVGDRTVAPVIGKAVVALLGARRSEMATAAGGSGDDEETWVNEWRAPLEWAMGVEALRGNVQTYVLPGLFRLSPAGFRGFVEGLGLARFCGREEEGSVVVMEVEGEDGEGRELMSLLCCLKVGKDLGYVSEETDAEATEGAKKNQKSSKITVPASFTTPLLSHPHPHLRLAAFTLLTHSPSPTTPLPSSALAAIKSALPHLHTETDAEVRNLTTQAIRTLLERLAASSYHITKLSTSTHPAHPSAATTLTAKIKEIKHFVQWYVHHLTTQLAPSASYQRTTTALKLLTTLLLSGLGSPSASTTPPDPKKHLNWPPAITTAVTIFTPAMRRALSDALFNPFDDVRAMAADVLLLAPPPDHGALEALFAAGVQRMNATGRERDADGVARVVVLLFEAGEEGEGGEVVVERVLGMLEECLGVARRDFSAAVRGRPVHGLLAGLRMVFERRGAWERGVGGRGVVERVLSVCGEVWALVRGVLCVDSPEGCVLGVGEEGEEDEEVNGQTVMSYSWRAVKEASSLLATLLSHAPYNPTTPTTSLLRATDFPPAGALLLSQLSHIRHRGAFSAVSPSFTTLCTTCITSPAAPLPPLPAQWLASNLHLITTSSSKITRRSAGLPYLLIAVLSSERDPTRPLLQSTFAHLASIAARPAPPSRDGDKIDLPQVHALNCIKHLFTDARLSAAMSAHIGAALALAVGCFAAPIWALRNCGIMLFTALLNRLFGIRRSRNEDRSAFDTRGFFGRYPSAERVLLGGLKGNVEALDGGGDGGAGGLVEMVYPALSLVARLEYSDGFEGEMAEFVGCVRVAMGCRVWKVREMAARAYASLVGGPEWRCVVEQLLREAGSQRMGMNGAHGRLCAVRVLLERKARRGEDLTAVWAAMDAVFEALVVANRCAVIKAVCLQIITDHGLATGALVEGHALHGKVLSYASTAEIALAEINNAGIVGRTLFKTHLTAFMVTKALHHPTPTGITELLTLLSSADEEAALSTTSHLLSSPRQLDLTPCEAALLDATLWTLITEHPWHQLRTAALTLLTRYGTSTDTALEPHWRTTLDLATTPPTEPCQHAALSALGLLTARVWAHYQHLPNNDDGAQWAEWALAQLIKLVTPAIHEDQPYPAREAALAALRALAPVLSFDALAQWRSRPVALRGAYLALYKLLNDDDEELRDGAAEVVCGLLPAGAGARVAYVPLRAGEALLDAMVGVFGGEVEFFDDVVGRVRGGGGGGGGGGGVDVGGELERLLGAGTILFARERQNLFIDGSEEARRWGGALAGLEVQEGGGRDFVLWTVGGLDAFEKKVKEKGSEGALGWLADEEVFVLAVRVVEGVRVVRRWWEREEVEEVLWRMVVRGAEALVEALGVVGGHETLKGGLREILDG</sequence>
<reference evidence="7 8" key="1">
    <citation type="journal article" date="2018" name="Nat. Ecol. Evol.">
        <title>Pezizomycetes genomes reveal the molecular basis of ectomycorrhizal truffle lifestyle.</title>
        <authorList>
            <person name="Murat C."/>
            <person name="Payen T."/>
            <person name="Noel B."/>
            <person name="Kuo A."/>
            <person name="Morin E."/>
            <person name="Chen J."/>
            <person name="Kohler A."/>
            <person name="Krizsan K."/>
            <person name="Balestrini R."/>
            <person name="Da Silva C."/>
            <person name="Montanini B."/>
            <person name="Hainaut M."/>
            <person name="Levati E."/>
            <person name="Barry K.W."/>
            <person name="Belfiori B."/>
            <person name="Cichocki N."/>
            <person name="Clum A."/>
            <person name="Dockter R.B."/>
            <person name="Fauchery L."/>
            <person name="Guy J."/>
            <person name="Iotti M."/>
            <person name="Le Tacon F."/>
            <person name="Lindquist E.A."/>
            <person name="Lipzen A."/>
            <person name="Malagnac F."/>
            <person name="Mello A."/>
            <person name="Molinier V."/>
            <person name="Miyauchi S."/>
            <person name="Poulain J."/>
            <person name="Riccioni C."/>
            <person name="Rubini A."/>
            <person name="Sitrit Y."/>
            <person name="Splivallo R."/>
            <person name="Traeger S."/>
            <person name="Wang M."/>
            <person name="Zifcakova L."/>
            <person name="Wipf D."/>
            <person name="Zambonelli A."/>
            <person name="Paolocci F."/>
            <person name="Nowrousian M."/>
            <person name="Ottonello S."/>
            <person name="Baldrian P."/>
            <person name="Spatafora J.W."/>
            <person name="Henrissat B."/>
            <person name="Nagy L.G."/>
            <person name="Aury J.M."/>
            <person name="Wincker P."/>
            <person name="Grigoriev I.V."/>
            <person name="Bonfante P."/>
            <person name="Martin F.M."/>
        </authorList>
    </citation>
    <scope>NUCLEOTIDE SEQUENCE [LARGE SCALE GENOMIC DNA]</scope>
    <source>
        <strain evidence="7 8">CCBAS932</strain>
    </source>
</reference>
<accession>A0A3N4KTJ3</accession>
<dbReference type="Pfam" id="PF10350">
    <property type="entry name" value="DUF2428"/>
    <property type="match status" value="1"/>
</dbReference>
<dbReference type="GO" id="GO:0030488">
    <property type="term" value="P:tRNA methylation"/>
    <property type="evidence" value="ECO:0007669"/>
    <property type="project" value="TreeGrafter"/>
</dbReference>
<dbReference type="InterPro" id="IPR056843">
    <property type="entry name" value="THADA-like_TPR"/>
</dbReference>
<feature type="domain" description="tRNA (32-2'-O)-methyltransferase regulator THADA-like TPR repeats region" evidence="5">
    <location>
        <begin position="261"/>
        <end position="565"/>
    </location>
</feature>